<evidence type="ECO:0000259" key="7">
    <source>
        <dbReference type="Pfam" id="PF21981"/>
    </source>
</evidence>
<accession>A0A1I0D991</accession>
<dbReference type="EMBL" id="FOIL01000011">
    <property type="protein sequence ID" value="SET28862.1"/>
    <property type="molecule type" value="Genomic_DNA"/>
</dbReference>
<evidence type="ECO:0000259" key="6">
    <source>
        <dbReference type="Pfam" id="PF02631"/>
    </source>
</evidence>
<dbReference type="Pfam" id="PF21981">
    <property type="entry name" value="RecX_HTH3"/>
    <property type="match status" value="1"/>
</dbReference>
<dbReference type="STRING" id="1526.SAMN02910262_02637"/>
<comment type="function">
    <text evidence="5">Modulates RecA activity.</text>
</comment>
<proteinExistence type="inferred from homology"/>
<dbReference type="InterPro" id="IPR003783">
    <property type="entry name" value="Regulatory_RecX"/>
</dbReference>
<dbReference type="Pfam" id="PF21982">
    <property type="entry name" value="RecX_HTH1"/>
    <property type="match status" value="1"/>
</dbReference>
<dbReference type="Pfam" id="PF02631">
    <property type="entry name" value="RecX_HTH2"/>
    <property type="match status" value="1"/>
</dbReference>
<feature type="domain" description="RecX first three-helical" evidence="8">
    <location>
        <begin position="60"/>
        <end position="99"/>
    </location>
</feature>
<organism evidence="9 10">
    <name type="scientific">[Clostridium] aminophilum</name>
    <dbReference type="NCBI Taxonomy" id="1526"/>
    <lineage>
        <taxon>Bacteria</taxon>
        <taxon>Bacillati</taxon>
        <taxon>Bacillota</taxon>
        <taxon>Clostridia</taxon>
        <taxon>Lachnospirales</taxon>
        <taxon>Lachnospiraceae</taxon>
    </lineage>
</organism>
<evidence type="ECO:0000256" key="4">
    <source>
        <dbReference type="ARBA" id="ARBA00022490"/>
    </source>
</evidence>
<dbReference type="InterPro" id="IPR036388">
    <property type="entry name" value="WH-like_DNA-bd_sf"/>
</dbReference>
<evidence type="ECO:0000256" key="2">
    <source>
        <dbReference type="ARBA" id="ARBA00009695"/>
    </source>
</evidence>
<dbReference type="PANTHER" id="PTHR33602">
    <property type="entry name" value="REGULATORY PROTEIN RECX FAMILY PROTEIN"/>
    <property type="match status" value="1"/>
</dbReference>
<evidence type="ECO:0000313" key="10">
    <source>
        <dbReference type="Proteomes" id="UP000199820"/>
    </source>
</evidence>
<dbReference type="Proteomes" id="UP000199820">
    <property type="component" value="Unassembled WGS sequence"/>
</dbReference>
<feature type="domain" description="RecX second three-helical" evidence="6">
    <location>
        <begin position="106"/>
        <end position="143"/>
    </location>
</feature>
<evidence type="ECO:0000256" key="1">
    <source>
        <dbReference type="ARBA" id="ARBA00004496"/>
    </source>
</evidence>
<gene>
    <name evidence="5" type="primary">recX</name>
    <name evidence="9" type="ORF">SAMN04487771_101110</name>
</gene>
<dbReference type="OrthoDB" id="9804967at2"/>
<dbReference type="InterPro" id="IPR053925">
    <property type="entry name" value="RecX_HTH_3rd"/>
</dbReference>
<feature type="domain" description="RecX third three-helical" evidence="7">
    <location>
        <begin position="154"/>
        <end position="195"/>
    </location>
</feature>
<reference evidence="9 10" key="1">
    <citation type="submission" date="2016-10" db="EMBL/GenBank/DDBJ databases">
        <authorList>
            <person name="de Groot N.N."/>
        </authorList>
    </citation>
    <scope>NUCLEOTIDE SEQUENCE [LARGE SCALE GENOMIC DNA]</scope>
    <source>
        <strain evidence="9 10">KH1P1</strain>
    </source>
</reference>
<dbReference type="InterPro" id="IPR053926">
    <property type="entry name" value="RecX_HTH_1st"/>
</dbReference>
<evidence type="ECO:0000256" key="3">
    <source>
        <dbReference type="ARBA" id="ARBA00018111"/>
    </source>
</evidence>
<dbReference type="AlphaFoldDB" id="A0A1I0D991"/>
<comment type="subcellular location">
    <subcellularLocation>
        <location evidence="1 5">Cytoplasm</location>
    </subcellularLocation>
</comment>
<keyword evidence="10" id="KW-1185">Reference proteome</keyword>
<evidence type="ECO:0000256" key="5">
    <source>
        <dbReference type="HAMAP-Rule" id="MF_01114"/>
    </source>
</evidence>
<keyword evidence="4 5" id="KW-0963">Cytoplasm</keyword>
<dbReference type="GO" id="GO:0006282">
    <property type="term" value="P:regulation of DNA repair"/>
    <property type="evidence" value="ECO:0007669"/>
    <property type="project" value="UniProtKB-UniRule"/>
</dbReference>
<name>A0A1I0D991_9FIRM</name>
<dbReference type="HAMAP" id="MF_01114">
    <property type="entry name" value="RecX"/>
    <property type="match status" value="1"/>
</dbReference>
<dbReference type="InterPro" id="IPR053924">
    <property type="entry name" value="RecX_HTH_2nd"/>
</dbReference>
<evidence type="ECO:0000259" key="8">
    <source>
        <dbReference type="Pfam" id="PF21982"/>
    </source>
</evidence>
<dbReference type="PANTHER" id="PTHR33602:SF1">
    <property type="entry name" value="REGULATORY PROTEIN RECX FAMILY PROTEIN"/>
    <property type="match status" value="1"/>
</dbReference>
<dbReference type="RefSeq" id="WP_074649052.1">
    <property type="nucleotide sequence ID" value="NZ_FOIL01000011.1"/>
</dbReference>
<comment type="similarity">
    <text evidence="2 5">Belongs to the RecX family.</text>
</comment>
<sequence length="202" mass="24186">MYLVDKTEPLDSRRTVIWLDGEAAFALYNGEMRRFHIEEGEKLTEEVYETVMTEILPKRARERALYYLKSQARTEREVWSKLRQGMYPDSIVQETVLFLKRYHYIDDAEYARNYIETAGCRKSRREIEQRLRTKGIEREIIREIFAENAPPAEETLKKILKKRHYSADASEEETRKTIGYLMRRGFGYEEIRRAMVEMHNDA</sequence>
<dbReference type="Gene3D" id="1.10.10.10">
    <property type="entry name" value="Winged helix-like DNA-binding domain superfamily/Winged helix DNA-binding domain"/>
    <property type="match status" value="3"/>
</dbReference>
<protein>
    <recommendedName>
        <fullName evidence="3 5">Regulatory protein RecX</fullName>
    </recommendedName>
</protein>
<evidence type="ECO:0000313" key="9">
    <source>
        <dbReference type="EMBL" id="SET28862.1"/>
    </source>
</evidence>
<dbReference type="GO" id="GO:0005737">
    <property type="term" value="C:cytoplasm"/>
    <property type="evidence" value="ECO:0007669"/>
    <property type="project" value="UniProtKB-SubCell"/>
</dbReference>